<evidence type="ECO:0000256" key="1">
    <source>
        <dbReference type="SAM" id="MobiDB-lite"/>
    </source>
</evidence>
<evidence type="ECO:0000313" key="2">
    <source>
        <dbReference type="EMBL" id="KAF8910897.1"/>
    </source>
</evidence>
<feature type="non-terminal residue" evidence="2">
    <location>
        <position position="1"/>
    </location>
</feature>
<dbReference type="AlphaFoldDB" id="A0A9P5NWA5"/>
<reference evidence="2" key="1">
    <citation type="submission" date="2020-11" db="EMBL/GenBank/DDBJ databases">
        <authorList>
            <consortium name="DOE Joint Genome Institute"/>
            <person name="Ahrendt S."/>
            <person name="Riley R."/>
            <person name="Andreopoulos W."/>
            <person name="LaButti K."/>
            <person name="Pangilinan J."/>
            <person name="Ruiz-duenas F.J."/>
            <person name="Barrasa J.M."/>
            <person name="Sanchez-Garcia M."/>
            <person name="Camarero S."/>
            <person name="Miyauchi S."/>
            <person name="Serrano A."/>
            <person name="Linde D."/>
            <person name="Babiker R."/>
            <person name="Drula E."/>
            <person name="Ayuso-Fernandez I."/>
            <person name="Pacheco R."/>
            <person name="Padilla G."/>
            <person name="Ferreira P."/>
            <person name="Barriuso J."/>
            <person name="Kellner H."/>
            <person name="Castanera R."/>
            <person name="Alfaro M."/>
            <person name="Ramirez L."/>
            <person name="Pisabarro A.G."/>
            <person name="Kuo A."/>
            <person name="Tritt A."/>
            <person name="Lipzen A."/>
            <person name="He G."/>
            <person name="Yan M."/>
            <person name="Ng V."/>
            <person name="Cullen D."/>
            <person name="Martin F."/>
            <person name="Rosso M.-N."/>
            <person name="Henrissat B."/>
            <person name="Hibbett D."/>
            <person name="Martinez A.T."/>
            <person name="Grigoriev I.V."/>
        </authorList>
    </citation>
    <scope>NUCLEOTIDE SEQUENCE</scope>
    <source>
        <strain evidence="2">AH 44721</strain>
    </source>
</reference>
<dbReference type="EMBL" id="JADNYJ010000005">
    <property type="protein sequence ID" value="KAF8910897.1"/>
    <property type="molecule type" value="Genomic_DNA"/>
</dbReference>
<dbReference type="Proteomes" id="UP000724874">
    <property type="component" value="Unassembled WGS sequence"/>
</dbReference>
<organism evidence="2 3">
    <name type="scientific">Gymnopilus junonius</name>
    <name type="common">Spectacular rustgill mushroom</name>
    <name type="synonym">Gymnopilus spectabilis subsp. junonius</name>
    <dbReference type="NCBI Taxonomy" id="109634"/>
    <lineage>
        <taxon>Eukaryota</taxon>
        <taxon>Fungi</taxon>
        <taxon>Dikarya</taxon>
        <taxon>Basidiomycota</taxon>
        <taxon>Agaricomycotina</taxon>
        <taxon>Agaricomycetes</taxon>
        <taxon>Agaricomycetidae</taxon>
        <taxon>Agaricales</taxon>
        <taxon>Agaricineae</taxon>
        <taxon>Hymenogastraceae</taxon>
        <taxon>Gymnopilus</taxon>
    </lineage>
</organism>
<keyword evidence="3" id="KW-1185">Reference proteome</keyword>
<feature type="region of interest" description="Disordered" evidence="1">
    <location>
        <begin position="32"/>
        <end position="51"/>
    </location>
</feature>
<feature type="compositionally biased region" description="Polar residues" evidence="1">
    <location>
        <begin position="33"/>
        <end position="45"/>
    </location>
</feature>
<name>A0A9P5NWA5_GYMJU</name>
<gene>
    <name evidence="2" type="ORF">CPB84DRAFT_1762691</name>
</gene>
<sequence length="399" mass="44062">MPSYPFTDPLDWAAFNDSYFQVPAATQAIENYATDNPSSNPQHPQSLPPFEGRRETRYKAFTLPSLLPGLEIDPNYSRMFVNDPLPPAFFMPHESRPPAATRTAKMGDQVVYDDSIYPLSGSSTTSANYTYPFPSPSATDHAMGAPSLPAHLLSYNNQDPSTTVHSTLHYGEVEYNQKKVFGQPSGSPISCSEGLFVERLEGQIQRTGQSTAEVLPFRPIGVQHDLTAPLSGPSPLHPTWMTESYKVAQPSFQQQPGRRGSRRPLKSTSTFADKKVQHTQKKRKRYFPRVGNDGWAIANPGVMKRLRESNSPEPVLLCPGGSMAYPAKQSPPKPTASNGPPSYLSLLKRKRGAYGKSAMRPAHLTQWPTPSGGVAGLQHSRIANEDAYMARDSYRHFLN</sequence>
<evidence type="ECO:0000313" key="3">
    <source>
        <dbReference type="Proteomes" id="UP000724874"/>
    </source>
</evidence>
<feature type="region of interest" description="Disordered" evidence="1">
    <location>
        <begin position="249"/>
        <end position="283"/>
    </location>
</feature>
<proteinExistence type="predicted"/>
<protein>
    <submittedName>
        <fullName evidence="2">Uncharacterized protein</fullName>
    </submittedName>
</protein>
<comment type="caution">
    <text evidence="2">The sequence shown here is derived from an EMBL/GenBank/DDBJ whole genome shotgun (WGS) entry which is preliminary data.</text>
</comment>
<accession>A0A9P5NWA5</accession>